<dbReference type="EMBL" id="BK015253">
    <property type="protein sequence ID" value="DAD98127.1"/>
    <property type="molecule type" value="Genomic_DNA"/>
</dbReference>
<accession>A0A8S5NUP6</accession>
<evidence type="ECO:0000256" key="1">
    <source>
        <dbReference type="SAM" id="MobiDB-lite"/>
    </source>
</evidence>
<evidence type="ECO:0000313" key="2">
    <source>
        <dbReference type="EMBL" id="DAD98127.1"/>
    </source>
</evidence>
<proteinExistence type="predicted"/>
<name>A0A8S5NUP6_9CAUD</name>
<feature type="compositionally biased region" description="Basic and acidic residues" evidence="1">
    <location>
        <begin position="46"/>
        <end position="62"/>
    </location>
</feature>
<reference evidence="2" key="1">
    <citation type="journal article" date="2021" name="Proc. Natl. Acad. Sci. U.S.A.">
        <title>A Catalog of Tens of Thousands of Viruses from Human Metagenomes Reveals Hidden Associations with Chronic Diseases.</title>
        <authorList>
            <person name="Tisza M.J."/>
            <person name="Buck C.B."/>
        </authorList>
    </citation>
    <scope>NUCLEOTIDE SEQUENCE</scope>
    <source>
        <strain evidence="2">Ct1CM14</strain>
    </source>
</reference>
<organism evidence="2">
    <name type="scientific">Myoviridae sp. ct1CM14</name>
    <dbReference type="NCBI Taxonomy" id="2825018"/>
    <lineage>
        <taxon>Viruses</taxon>
        <taxon>Duplodnaviria</taxon>
        <taxon>Heunggongvirae</taxon>
        <taxon>Uroviricota</taxon>
        <taxon>Caudoviricetes</taxon>
    </lineage>
</organism>
<protein>
    <submittedName>
        <fullName evidence="2">Uncharacterized protein</fullName>
    </submittedName>
</protein>
<feature type="region of interest" description="Disordered" evidence="1">
    <location>
        <begin position="43"/>
        <end position="62"/>
    </location>
</feature>
<sequence>MDKRRKKQILQYERGNCDGCKYRTVIGNAYGTCDYYVQTKKHTRKDRQGNCKENTSKKEVKR</sequence>